<evidence type="ECO:0000313" key="2">
    <source>
        <dbReference type="EMBL" id="TYI10249.1"/>
    </source>
</evidence>
<feature type="region of interest" description="Disordered" evidence="1">
    <location>
        <begin position="1"/>
        <end position="31"/>
    </location>
</feature>
<keyword evidence="3" id="KW-1185">Reference proteome</keyword>
<organism evidence="2 3">
    <name type="scientific">Gossypium tomentosum</name>
    <name type="common">Hawaiian cotton</name>
    <name type="synonym">Gossypium sandvicense</name>
    <dbReference type="NCBI Taxonomy" id="34277"/>
    <lineage>
        <taxon>Eukaryota</taxon>
        <taxon>Viridiplantae</taxon>
        <taxon>Streptophyta</taxon>
        <taxon>Embryophyta</taxon>
        <taxon>Tracheophyta</taxon>
        <taxon>Spermatophyta</taxon>
        <taxon>Magnoliopsida</taxon>
        <taxon>eudicotyledons</taxon>
        <taxon>Gunneridae</taxon>
        <taxon>Pentapetalae</taxon>
        <taxon>rosids</taxon>
        <taxon>malvids</taxon>
        <taxon>Malvales</taxon>
        <taxon>Malvaceae</taxon>
        <taxon>Malvoideae</taxon>
        <taxon>Gossypium</taxon>
    </lineage>
</organism>
<evidence type="ECO:0000313" key="3">
    <source>
        <dbReference type="Proteomes" id="UP000322667"/>
    </source>
</evidence>
<dbReference type="EMBL" id="CM017618">
    <property type="protein sequence ID" value="TYI10249.1"/>
    <property type="molecule type" value="Genomic_DNA"/>
</dbReference>
<gene>
    <name evidence="2" type="ORF">ES332_A09G130100v1</name>
</gene>
<dbReference type="Proteomes" id="UP000322667">
    <property type="component" value="Chromosome A09"/>
</dbReference>
<sequence>MSKGGGSQPPFGSDFGDREGPSDVATAGDLGVREASEAWRRVCMEERHVRWLLTCDASQGET</sequence>
<dbReference type="AlphaFoldDB" id="A0A5D2P2D7"/>
<reference evidence="2 3" key="1">
    <citation type="submission" date="2019-07" db="EMBL/GenBank/DDBJ databases">
        <title>WGS assembly of Gossypium tomentosum.</title>
        <authorList>
            <person name="Chen Z.J."/>
            <person name="Sreedasyam A."/>
            <person name="Ando A."/>
            <person name="Song Q."/>
            <person name="De L."/>
            <person name="Hulse-Kemp A."/>
            <person name="Ding M."/>
            <person name="Ye W."/>
            <person name="Kirkbride R."/>
            <person name="Jenkins J."/>
            <person name="Plott C."/>
            <person name="Lovell J."/>
            <person name="Lin Y.-M."/>
            <person name="Vaughn R."/>
            <person name="Liu B."/>
            <person name="Li W."/>
            <person name="Simpson S."/>
            <person name="Scheffler B."/>
            <person name="Saski C."/>
            <person name="Grover C."/>
            <person name="Hu G."/>
            <person name="Conover J."/>
            <person name="Carlson J."/>
            <person name="Shu S."/>
            <person name="Boston L."/>
            <person name="Williams M."/>
            <person name="Peterson D."/>
            <person name="Mcgee K."/>
            <person name="Jones D."/>
            <person name="Wendel J."/>
            <person name="Stelly D."/>
            <person name="Grimwood J."/>
            <person name="Schmutz J."/>
        </authorList>
    </citation>
    <scope>NUCLEOTIDE SEQUENCE [LARGE SCALE GENOMIC DNA]</scope>
    <source>
        <strain evidence="2">7179.01</strain>
    </source>
</reference>
<protein>
    <submittedName>
        <fullName evidence="2">Uncharacterized protein</fullName>
    </submittedName>
</protein>
<proteinExistence type="predicted"/>
<accession>A0A5D2P2D7</accession>
<evidence type="ECO:0000256" key="1">
    <source>
        <dbReference type="SAM" id="MobiDB-lite"/>
    </source>
</evidence>
<name>A0A5D2P2D7_GOSTO</name>